<gene>
    <name evidence="3" type="ORF">HDF16_004144</name>
</gene>
<dbReference type="GO" id="GO:0003677">
    <property type="term" value="F:DNA binding"/>
    <property type="evidence" value="ECO:0007669"/>
    <property type="project" value="UniProtKB-KW"/>
</dbReference>
<reference evidence="3 4" key="1">
    <citation type="submission" date="2020-08" db="EMBL/GenBank/DDBJ databases">
        <title>Genomic Encyclopedia of Type Strains, Phase IV (KMG-V): Genome sequencing to study the core and pangenomes of soil and plant-associated prokaryotes.</title>
        <authorList>
            <person name="Whitman W."/>
        </authorList>
    </citation>
    <scope>NUCLEOTIDE SEQUENCE [LARGE SCALE GENOMIC DNA]</scope>
    <source>
        <strain evidence="3 4">M8UP14</strain>
    </source>
</reference>
<dbReference type="Proteomes" id="UP000540989">
    <property type="component" value="Unassembled WGS sequence"/>
</dbReference>
<keyword evidence="2" id="KW-1133">Transmembrane helix</keyword>
<feature type="region of interest" description="Disordered" evidence="1">
    <location>
        <begin position="1"/>
        <end position="20"/>
    </location>
</feature>
<accession>A0A7W8E4U2</accession>
<evidence type="ECO:0000256" key="1">
    <source>
        <dbReference type="SAM" id="MobiDB-lite"/>
    </source>
</evidence>
<keyword evidence="3" id="KW-0238">DNA-binding</keyword>
<evidence type="ECO:0000313" key="4">
    <source>
        <dbReference type="Proteomes" id="UP000540989"/>
    </source>
</evidence>
<dbReference type="Gene3D" id="2.130.10.10">
    <property type="entry name" value="YVTN repeat-like/Quinoprotein amine dehydrogenase"/>
    <property type="match status" value="1"/>
</dbReference>
<dbReference type="InterPro" id="IPR015943">
    <property type="entry name" value="WD40/YVTN_repeat-like_dom_sf"/>
</dbReference>
<dbReference type="InterPro" id="IPR051200">
    <property type="entry name" value="Host-pathogen_enzymatic-act"/>
</dbReference>
<dbReference type="AlphaFoldDB" id="A0A7W8E4U2"/>
<dbReference type="EMBL" id="JACHIP010000006">
    <property type="protein sequence ID" value="MBB5059418.1"/>
    <property type="molecule type" value="Genomic_DNA"/>
</dbReference>
<sequence length="374" mass="40664">MASLSEASYGSPPQHQPTGLGAEMHMKMKKLFVAGQAAGIATLLTCTAAAFAQQAPITLTQNVSLPGIVGDFDFLAVDLKRDHLFAAAEEHHSLELFEASTGKHLQSIPGVKTPHTLAYVADRDELFIADGGDSSCIILSGADFHQIERIPLIDGSVTGKTDSPDAGYYDARRRIFFVGNGGKSADLPYSEITEISVDTHKIVGKVRVEANNIEAMMADDSHDLLYANMRDQKKIAVVDLKKNEVIDTWTTPDLNLNTALALDGPSNRLFIVGRKPGLFYAFDTTNGKVVAQVPVTDIADGMTWDPKMKRVYILASQGLTVLHQDDKDHYTVLSRIPTNGGKTGLLVPQLKQLFVIHPQTKIDDAGLLVYRLNP</sequence>
<comment type="caution">
    <text evidence="3">The sequence shown here is derived from an EMBL/GenBank/DDBJ whole genome shotgun (WGS) entry which is preliminary data.</text>
</comment>
<dbReference type="SUPFAM" id="SSF51004">
    <property type="entry name" value="C-terminal (heme d1) domain of cytochrome cd1-nitrite reductase"/>
    <property type="match status" value="1"/>
</dbReference>
<dbReference type="InterPro" id="IPR011048">
    <property type="entry name" value="Haem_d1_sf"/>
</dbReference>
<evidence type="ECO:0000313" key="3">
    <source>
        <dbReference type="EMBL" id="MBB5059418.1"/>
    </source>
</evidence>
<proteinExistence type="predicted"/>
<name>A0A7W8E4U2_9BACT</name>
<dbReference type="PANTHER" id="PTHR47197:SF3">
    <property type="entry name" value="DIHYDRO-HEME D1 DEHYDROGENASE"/>
    <property type="match status" value="1"/>
</dbReference>
<dbReference type="RefSeq" id="WP_246409461.1">
    <property type="nucleotide sequence ID" value="NZ_JACHIP010000006.1"/>
</dbReference>
<keyword evidence="4" id="KW-1185">Reference proteome</keyword>
<feature type="transmembrane region" description="Helical" evidence="2">
    <location>
        <begin position="31"/>
        <end position="52"/>
    </location>
</feature>
<evidence type="ECO:0000256" key="2">
    <source>
        <dbReference type="SAM" id="Phobius"/>
    </source>
</evidence>
<keyword evidence="2" id="KW-0472">Membrane</keyword>
<dbReference type="PANTHER" id="PTHR47197">
    <property type="entry name" value="PROTEIN NIRF"/>
    <property type="match status" value="1"/>
</dbReference>
<keyword evidence="2" id="KW-0812">Transmembrane</keyword>
<protein>
    <submittedName>
        <fullName evidence="3">DNA-binding beta-propeller fold protein YncE</fullName>
    </submittedName>
</protein>
<feature type="compositionally biased region" description="Polar residues" evidence="1">
    <location>
        <begin position="1"/>
        <end position="17"/>
    </location>
</feature>
<organism evidence="3 4">
    <name type="scientific">Granulicella aggregans</name>
    <dbReference type="NCBI Taxonomy" id="474949"/>
    <lineage>
        <taxon>Bacteria</taxon>
        <taxon>Pseudomonadati</taxon>
        <taxon>Acidobacteriota</taxon>
        <taxon>Terriglobia</taxon>
        <taxon>Terriglobales</taxon>
        <taxon>Acidobacteriaceae</taxon>
        <taxon>Granulicella</taxon>
    </lineage>
</organism>